<accession>E9EGP8</accession>
<dbReference type="EMBL" id="GL698599">
    <property type="protein sequence ID" value="EFY84904.1"/>
    <property type="molecule type" value="Genomic_DNA"/>
</dbReference>
<protein>
    <submittedName>
        <fullName evidence="4">Trypsin-related protease</fullName>
    </submittedName>
</protein>
<organism evidence="5">
    <name type="scientific">Metarhizium acridum (strain CQMa 102)</name>
    <dbReference type="NCBI Taxonomy" id="655827"/>
    <lineage>
        <taxon>Eukaryota</taxon>
        <taxon>Fungi</taxon>
        <taxon>Dikarya</taxon>
        <taxon>Ascomycota</taxon>
        <taxon>Pezizomycotina</taxon>
        <taxon>Sordariomycetes</taxon>
        <taxon>Hypocreomycetidae</taxon>
        <taxon>Hypocreales</taxon>
        <taxon>Clavicipitaceae</taxon>
        <taxon>Metarhizium</taxon>
    </lineage>
</organism>
<dbReference type="Pfam" id="PF00089">
    <property type="entry name" value="Trypsin"/>
    <property type="match status" value="1"/>
</dbReference>
<dbReference type="InterPro" id="IPR001254">
    <property type="entry name" value="Trypsin_dom"/>
</dbReference>
<keyword evidence="4" id="KW-0645">Protease</keyword>
<evidence type="ECO:0000256" key="1">
    <source>
        <dbReference type="ARBA" id="ARBA00023157"/>
    </source>
</evidence>
<dbReference type="Gene3D" id="2.40.10.10">
    <property type="entry name" value="Trypsin-like serine proteases"/>
    <property type="match status" value="1"/>
</dbReference>
<dbReference type="PROSITE" id="PS50240">
    <property type="entry name" value="TRYPSIN_DOM"/>
    <property type="match status" value="1"/>
</dbReference>
<evidence type="ECO:0000259" key="3">
    <source>
        <dbReference type="PROSITE" id="PS50240"/>
    </source>
</evidence>
<dbReference type="CDD" id="cd00190">
    <property type="entry name" value="Tryp_SPc"/>
    <property type="match status" value="1"/>
</dbReference>
<keyword evidence="4" id="KW-0378">Hydrolase</keyword>
<evidence type="ECO:0000256" key="2">
    <source>
        <dbReference type="SAM" id="SignalP"/>
    </source>
</evidence>
<dbReference type="PROSITE" id="PS00134">
    <property type="entry name" value="TRYPSIN_HIS"/>
    <property type="match status" value="1"/>
</dbReference>
<dbReference type="SMART" id="SM00020">
    <property type="entry name" value="Tryp_SPc"/>
    <property type="match status" value="1"/>
</dbReference>
<evidence type="ECO:0000313" key="4">
    <source>
        <dbReference type="EMBL" id="EFY84904.1"/>
    </source>
</evidence>
<feature type="chain" id="PRO_5003238851" evidence="2">
    <location>
        <begin position="21"/>
        <end position="276"/>
    </location>
</feature>
<dbReference type="InterPro" id="IPR001314">
    <property type="entry name" value="Peptidase_S1A"/>
</dbReference>
<dbReference type="InterPro" id="IPR043504">
    <property type="entry name" value="Peptidase_S1_PA_chymotrypsin"/>
</dbReference>
<keyword evidence="5" id="KW-1185">Reference proteome</keyword>
<dbReference type="STRING" id="655827.E9EGP8"/>
<gene>
    <name evidence="4" type="ORF">MAC_09046</name>
</gene>
<dbReference type="OrthoDB" id="6380398at2759"/>
<dbReference type="OMA" id="GAWAHTC"/>
<dbReference type="PANTHER" id="PTHR24252:SF7">
    <property type="entry name" value="HYALIN"/>
    <property type="match status" value="1"/>
</dbReference>
<dbReference type="InterPro" id="IPR009003">
    <property type="entry name" value="Peptidase_S1_PA"/>
</dbReference>
<proteinExistence type="predicted"/>
<dbReference type="PRINTS" id="PR00722">
    <property type="entry name" value="CHYMOTRYPSIN"/>
</dbReference>
<sequence length="276" mass="28964">MFHVALAVALAASAVQTATAAPIVNGEAANMNETPGIVSIQTSNGTHWCGGTLLNPDTLLTAAHCPPTLAVIRVRAGSLVSFSQAVLTAIKLSRQSDGLTMVQNRLSGGTLVSVASVQPHPDYNPRNSDNDIAVWKLAVPFAANSTIRYAKLPEQHDDPAAYKPTVTVAGWGKLDSADTGYPELLRRVSVPVVDRDVCASVYSDNSRYPRQDDVFCAGPDEGGKDACQGDSGGPAFEAGTGVLVGVTIGGLGCARAGYYGVYTRVGKYVDFIKRHM</sequence>
<dbReference type="Proteomes" id="UP000002499">
    <property type="component" value="Unassembled WGS sequence"/>
</dbReference>
<keyword evidence="2" id="KW-0732">Signal</keyword>
<name>E9EGP8_METAQ</name>
<dbReference type="eggNOG" id="KOG3627">
    <property type="taxonomic scope" value="Eukaryota"/>
</dbReference>
<dbReference type="InterPro" id="IPR018114">
    <property type="entry name" value="TRYPSIN_HIS"/>
</dbReference>
<feature type="domain" description="Peptidase S1" evidence="3">
    <location>
        <begin position="23"/>
        <end position="276"/>
    </location>
</feature>
<dbReference type="GO" id="GO:0006508">
    <property type="term" value="P:proteolysis"/>
    <property type="evidence" value="ECO:0007669"/>
    <property type="project" value="UniProtKB-KW"/>
</dbReference>
<keyword evidence="1" id="KW-1015">Disulfide bond</keyword>
<dbReference type="InParanoid" id="E9EGP8"/>
<dbReference type="AlphaFoldDB" id="E9EGP8"/>
<dbReference type="PANTHER" id="PTHR24252">
    <property type="entry name" value="ACROSIN-RELATED"/>
    <property type="match status" value="1"/>
</dbReference>
<reference evidence="4 5" key="1">
    <citation type="journal article" date="2011" name="PLoS Genet.">
        <title>Genome sequencing and comparative transcriptomics of the model entomopathogenic fungi Metarhizium anisopliae and M. acridum.</title>
        <authorList>
            <person name="Gao Q."/>
            <person name="Jin K."/>
            <person name="Ying S.H."/>
            <person name="Zhang Y."/>
            <person name="Xiao G."/>
            <person name="Shang Y."/>
            <person name="Duan Z."/>
            <person name="Hu X."/>
            <person name="Xie X.Q."/>
            <person name="Zhou G."/>
            <person name="Peng G."/>
            <person name="Luo Z."/>
            <person name="Huang W."/>
            <person name="Wang B."/>
            <person name="Fang W."/>
            <person name="Wang S."/>
            <person name="Zhong Y."/>
            <person name="Ma L.J."/>
            <person name="St Leger R.J."/>
            <person name="Zhao G.P."/>
            <person name="Pei Y."/>
            <person name="Feng M.G."/>
            <person name="Xia Y."/>
            <person name="Wang C."/>
        </authorList>
    </citation>
    <scope>NUCLEOTIDE SEQUENCE [LARGE SCALE GENOMIC DNA]</scope>
    <source>
        <strain evidence="4 5">CQMa 102</strain>
    </source>
</reference>
<feature type="signal peptide" evidence="2">
    <location>
        <begin position="1"/>
        <end position="20"/>
    </location>
</feature>
<evidence type="ECO:0000313" key="5">
    <source>
        <dbReference type="Proteomes" id="UP000002499"/>
    </source>
</evidence>
<dbReference type="SUPFAM" id="SSF50494">
    <property type="entry name" value="Trypsin-like serine proteases"/>
    <property type="match status" value="1"/>
</dbReference>
<dbReference type="GO" id="GO:0004252">
    <property type="term" value="F:serine-type endopeptidase activity"/>
    <property type="evidence" value="ECO:0007669"/>
    <property type="project" value="InterPro"/>
</dbReference>
<dbReference type="FunFam" id="2.40.10.10:FF:000002">
    <property type="entry name" value="Transmembrane protease serine"/>
    <property type="match status" value="1"/>
</dbReference>
<dbReference type="HOGENOM" id="CLU_006842_7_5_1"/>